<proteinExistence type="predicted"/>
<organism evidence="1 2">
    <name type="scientific">Acinetobacter albensis</name>
    <dbReference type="NCBI Taxonomy" id="1673609"/>
    <lineage>
        <taxon>Bacteria</taxon>
        <taxon>Pseudomonadati</taxon>
        <taxon>Pseudomonadota</taxon>
        <taxon>Gammaproteobacteria</taxon>
        <taxon>Moraxellales</taxon>
        <taxon>Moraxellaceae</taxon>
        <taxon>Acinetobacter</taxon>
    </lineage>
</organism>
<dbReference type="SUPFAM" id="SSF102114">
    <property type="entry name" value="Radical SAM enzymes"/>
    <property type="match status" value="1"/>
</dbReference>
<name>A0A1C4GUX2_9GAMM</name>
<dbReference type="EMBL" id="FMBK01000007">
    <property type="protein sequence ID" value="SCC71972.1"/>
    <property type="molecule type" value="Genomic_DNA"/>
</dbReference>
<sequence>MFAANMLEPENSFNTFTEERIDKLITLVKDSNTNYLLISGGGEPFLYPNLMYRLAEKTSANLTWFVTSGFWAKNRNYAFSLLDRMYQSYLKGTAQFPNRKICLRLSLDFQHLEKINSNKFEYIINIIDFFEEKIGNNSNFFFQIHSIEGNELLIDQLIKTLNGKLRNKDSVLHSFDKKTESHITATTSNGFIFDITFAKLLLSNLAPDLSNLNNIKESINIWEKDHNINEKGHAPLQINSDGTIGSDMLVIYDGRVSGAWQSEMPDVKINIDTHCHKSIMKSTFSDIAVLATIEKGLDYRFNIINEVSEKSCIRAKAVNIRDYTSPILMEEDTIKLYYTIRAAQDYITNNRLNYSDSELKSIFSLKKNELIQLFHSSNQDILKQFYNSDSFYKEIIEIIEQYFKKDDITPLIKYLDKNKNFESIKIDKFRLLIERIGKSWYEIKKWSNEDLNKLIHIEEVLKKSLNKKIGIYEGLSRL</sequence>
<dbReference type="Proteomes" id="UP000243661">
    <property type="component" value="Unassembled WGS sequence"/>
</dbReference>
<protein>
    <submittedName>
        <fullName evidence="1">Uncharacterized protein</fullName>
    </submittedName>
</protein>
<dbReference type="AlphaFoldDB" id="A0A1C4GUX2"/>
<evidence type="ECO:0000313" key="1">
    <source>
        <dbReference type="EMBL" id="SCC71972.1"/>
    </source>
</evidence>
<reference evidence="1 2" key="1">
    <citation type="submission" date="2016-08" db="EMBL/GenBank/DDBJ databases">
        <authorList>
            <person name="Seilhamer J.J."/>
        </authorList>
    </citation>
    <scope>NUCLEOTIDE SEQUENCE [LARGE SCALE GENOMIC DNA]</scope>
    <source>
        <strain evidence="1 2">ANC 4874</strain>
    </source>
</reference>
<evidence type="ECO:0000313" key="2">
    <source>
        <dbReference type="Proteomes" id="UP000243661"/>
    </source>
</evidence>
<dbReference type="InterPro" id="IPR058240">
    <property type="entry name" value="rSAM_sf"/>
</dbReference>
<accession>A0A1C4GUX2</accession>
<gene>
    <name evidence="1" type="ORF">GA0116959_1079</name>
</gene>